<keyword evidence="3" id="KW-0238">DNA-binding</keyword>
<dbReference type="PANTHER" id="PTHR30427:SF1">
    <property type="entry name" value="TRANSCRIPTIONAL ACTIVATOR PROTEIN LYSR"/>
    <property type="match status" value="1"/>
</dbReference>
<dbReference type="SUPFAM" id="SSF46785">
    <property type="entry name" value="Winged helix' DNA-binding domain"/>
    <property type="match status" value="1"/>
</dbReference>
<dbReference type="InterPro" id="IPR000847">
    <property type="entry name" value="LysR_HTH_N"/>
</dbReference>
<dbReference type="PROSITE" id="PS50931">
    <property type="entry name" value="HTH_LYSR"/>
    <property type="match status" value="1"/>
</dbReference>
<dbReference type="Pfam" id="PF03466">
    <property type="entry name" value="LysR_substrate"/>
    <property type="match status" value="1"/>
</dbReference>
<dbReference type="PANTHER" id="PTHR30427">
    <property type="entry name" value="TRANSCRIPTIONAL ACTIVATOR PROTEIN LYSR"/>
    <property type="match status" value="1"/>
</dbReference>
<evidence type="ECO:0000256" key="3">
    <source>
        <dbReference type="ARBA" id="ARBA00023125"/>
    </source>
</evidence>
<dbReference type="GO" id="GO:0010628">
    <property type="term" value="P:positive regulation of gene expression"/>
    <property type="evidence" value="ECO:0007669"/>
    <property type="project" value="TreeGrafter"/>
</dbReference>
<dbReference type="InterPro" id="IPR036390">
    <property type="entry name" value="WH_DNA-bd_sf"/>
</dbReference>
<comment type="similarity">
    <text evidence="1">Belongs to the LysR transcriptional regulatory family.</text>
</comment>
<dbReference type="Proteomes" id="UP000483035">
    <property type="component" value="Unassembled WGS sequence"/>
</dbReference>
<organism evidence="7 8">
    <name type="scientific">Rhizobium lusitanum</name>
    <dbReference type="NCBI Taxonomy" id="293958"/>
    <lineage>
        <taxon>Bacteria</taxon>
        <taxon>Pseudomonadati</taxon>
        <taxon>Pseudomonadota</taxon>
        <taxon>Alphaproteobacteria</taxon>
        <taxon>Hyphomicrobiales</taxon>
        <taxon>Rhizobiaceae</taxon>
        <taxon>Rhizobium/Agrobacterium group</taxon>
        <taxon>Rhizobium</taxon>
    </lineage>
</organism>
<reference evidence="7 8" key="1">
    <citation type="submission" date="2019-12" db="EMBL/GenBank/DDBJ databases">
        <title>Rhizobium genotypes associated with high levels of biological nitrogen fixation by grain legumes in a temperate-maritime cropping system.</title>
        <authorList>
            <person name="Maluk M."/>
            <person name="Francesc Ferrando Molina F."/>
            <person name="Lopez Del Egido L."/>
            <person name="Lafos M."/>
            <person name="Langarica-Fuentes A."/>
            <person name="Gebre Yohannes G."/>
            <person name="Young M.W."/>
            <person name="Martin P."/>
            <person name="Gantlett R."/>
            <person name="Kenicer G."/>
            <person name="Hawes C."/>
            <person name="Begg G.S."/>
            <person name="Quilliam R.S."/>
            <person name="Squire G.R."/>
            <person name="Poole P.S."/>
            <person name="Young P.W."/>
            <person name="Iannetta P.M."/>
            <person name="James E.K."/>
        </authorList>
    </citation>
    <scope>NUCLEOTIDE SEQUENCE [LARGE SCALE GENOMIC DNA]</scope>
    <source>
        <strain evidence="7 8">JHI1118</strain>
    </source>
</reference>
<sequence>MKFKIRQMEVFRAVMISGSITNAAKMLFVSQPAISRIVAHTESSLGLQLFKRSKGKLIPTPEALRLFEQVEVVYDSASRASQFAENLAGNLNGTIHLSISPCLSRMVIARAVAPFTKRYPDVSVHIHSRMLGELPFDLLSSKSHVAVSVQPLEHANLISETVTTTRMVCALPRGHRLCDGETVKLSDIAAEPMVMHAEKLTFGELVRDAFKAEKLSHKAVSLVHQTDNACSLVNAGVGLAIIDPYSAHWGGYPDVVTRPISRTIPLRPSIVRSNFENLGTETERFIKYVSKMNWESAP</sequence>
<accession>A0A6L9UCI7</accession>
<protein>
    <submittedName>
        <fullName evidence="7">LysR family transcriptional regulator</fullName>
    </submittedName>
</protein>
<evidence type="ECO:0000256" key="5">
    <source>
        <dbReference type="ARBA" id="ARBA00023163"/>
    </source>
</evidence>
<comment type="caution">
    <text evidence="7">The sequence shown here is derived from an EMBL/GenBank/DDBJ whole genome shotgun (WGS) entry which is preliminary data.</text>
</comment>
<dbReference type="Gene3D" id="1.10.10.10">
    <property type="entry name" value="Winged helix-like DNA-binding domain superfamily/Winged helix DNA-binding domain"/>
    <property type="match status" value="1"/>
</dbReference>
<gene>
    <name evidence="7" type="ORF">GR212_29360</name>
</gene>
<evidence type="ECO:0000313" key="7">
    <source>
        <dbReference type="EMBL" id="NEI73665.1"/>
    </source>
</evidence>
<name>A0A6L9UCI7_9HYPH</name>
<dbReference type="EMBL" id="WUEY01000020">
    <property type="protein sequence ID" value="NEI73665.1"/>
    <property type="molecule type" value="Genomic_DNA"/>
</dbReference>
<evidence type="ECO:0000313" key="8">
    <source>
        <dbReference type="Proteomes" id="UP000483035"/>
    </source>
</evidence>
<dbReference type="InterPro" id="IPR005119">
    <property type="entry name" value="LysR_subst-bd"/>
</dbReference>
<keyword evidence="4" id="KW-0010">Activator</keyword>
<dbReference type="GO" id="GO:0043565">
    <property type="term" value="F:sequence-specific DNA binding"/>
    <property type="evidence" value="ECO:0007669"/>
    <property type="project" value="TreeGrafter"/>
</dbReference>
<keyword evidence="2" id="KW-0805">Transcription regulation</keyword>
<proteinExistence type="inferred from homology"/>
<dbReference type="SUPFAM" id="SSF53850">
    <property type="entry name" value="Periplasmic binding protein-like II"/>
    <property type="match status" value="1"/>
</dbReference>
<evidence type="ECO:0000256" key="1">
    <source>
        <dbReference type="ARBA" id="ARBA00009437"/>
    </source>
</evidence>
<feature type="domain" description="HTH lysR-type" evidence="6">
    <location>
        <begin position="3"/>
        <end position="60"/>
    </location>
</feature>
<dbReference type="GO" id="GO:0003700">
    <property type="term" value="F:DNA-binding transcription factor activity"/>
    <property type="evidence" value="ECO:0007669"/>
    <property type="project" value="InterPro"/>
</dbReference>
<evidence type="ECO:0000256" key="2">
    <source>
        <dbReference type="ARBA" id="ARBA00023015"/>
    </source>
</evidence>
<evidence type="ECO:0000256" key="4">
    <source>
        <dbReference type="ARBA" id="ARBA00023159"/>
    </source>
</evidence>
<dbReference type="InterPro" id="IPR036388">
    <property type="entry name" value="WH-like_DNA-bd_sf"/>
</dbReference>
<dbReference type="Pfam" id="PF00126">
    <property type="entry name" value="HTH_1"/>
    <property type="match status" value="1"/>
</dbReference>
<keyword evidence="5" id="KW-0804">Transcription</keyword>
<evidence type="ECO:0000259" key="6">
    <source>
        <dbReference type="PROSITE" id="PS50931"/>
    </source>
</evidence>
<dbReference type="Gene3D" id="3.40.190.290">
    <property type="match status" value="1"/>
</dbReference>
<dbReference type="PRINTS" id="PR00039">
    <property type="entry name" value="HTHLYSR"/>
</dbReference>
<dbReference type="RefSeq" id="WP_163992201.1">
    <property type="nucleotide sequence ID" value="NZ_WUEY01000020.1"/>
</dbReference>
<dbReference type="AlphaFoldDB" id="A0A6L9UCI7"/>